<name>A0A9N7URS8_PLEPL</name>
<protein>
    <submittedName>
        <fullName evidence="2">Uncharacterized protein</fullName>
    </submittedName>
</protein>
<accession>A0A9N7URS8</accession>
<feature type="compositionally biased region" description="Low complexity" evidence="1">
    <location>
        <begin position="40"/>
        <end position="60"/>
    </location>
</feature>
<sequence>MIGSYGEESAMSISTAILRKMNFNSEAEKLQEAHPERKTAAPSTSSSASTPAAAPASISAQQGSVVIAPNVTNVTSGSWNITINKS</sequence>
<evidence type="ECO:0000313" key="2">
    <source>
        <dbReference type="EMBL" id="CAB1437738.1"/>
    </source>
</evidence>
<feature type="region of interest" description="Disordered" evidence="1">
    <location>
        <begin position="26"/>
        <end position="61"/>
    </location>
</feature>
<dbReference type="AlphaFoldDB" id="A0A9N7URS8"/>
<dbReference type="Gene3D" id="1.10.533.10">
    <property type="entry name" value="Death Domain, Fas"/>
    <property type="match status" value="1"/>
</dbReference>
<dbReference type="Proteomes" id="UP001153269">
    <property type="component" value="Unassembled WGS sequence"/>
</dbReference>
<keyword evidence="3" id="KW-1185">Reference proteome</keyword>
<dbReference type="EMBL" id="CADEAL010002067">
    <property type="protein sequence ID" value="CAB1437738.1"/>
    <property type="molecule type" value="Genomic_DNA"/>
</dbReference>
<proteinExistence type="predicted"/>
<evidence type="ECO:0000256" key="1">
    <source>
        <dbReference type="SAM" id="MobiDB-lite"/>
    </source>
</evidence>
<dbReference type="InterPro" id="IPR011029">
    <property type="entry name" value="DEATH-like_dom_sf"/>
</dbReference>
<comment type="caution">
    <text evidence="2">The sequence shown here is derived from an EMBL/GenBank/DDBJ whole genome shotgun (WGS) entry which is preliminary data.</text>
</comment>
<feature type="compositionally biased region" description="Basic and acidic residues" evidence="1">
    <location>
        <begin position="26"/>
        <end position="39"/>
    </location>
</feature>
<reference evidence="2" key="1">
    <citation type="submission" date="2020-03" db="EMBL/GenBank/DDBJ databases">
        <authorList>
            <person name="Weist P."/>
        </authorList>
    </citation>
    <scope>NUCLEOTIDE SEQUENCE</scope>
</reference>
<organism evidence="2 3">
    <name type="scientific">Pleuronectes platessa</name>
    <name type="common">European plaice</name>
    <dbReference type="NCBI Taxonomy" id="8262"/>
    <lineage>
        <taxon>Eukaryota</taxon>
        <taxon>Metazoa</taxon>
        <taxon>Chordata</taxon>
        <taxon>Craniata</taxon>
        <taxon>Vertebrata</taxon>
        <taxon>Euteleostomi</taxon>
        <taxon>Actinopterygii</taxon>
        <taxon>Neopterygii</taxon>
        <taxon>Teleostei</taxon>
        <taxon>Neoteleostei</taxon>
        <taxon>Acanthomorphata</taxon>
        <taxon>Carangaria</taxon>
        <taxon>Pleuronectiformes</taxon>
        <taxon>Pleuronectoidei</taxon>
        <taxon>Pleuronectidae</taxon>
        <taxon>Pleuronectes</taxon>
    </lineage>
</organism>
<evidence type="ECO:0000313" key="3">
    <source>
        <dbReference type="Proteomes" id="UP001153269"/>
    </source>
</evidence>
<gene>
    <name evidence="2" type="ORF">PLEPLA_LOCUS25757</name>
</gene>